<comment type="caution">
    <text evidence="5">The sequence shown here is derived from an EMBL/GenBank/DDBJ whole genome shotgun (WGS) entry which is preliminary data.</text>
</comment>
<accession>A0A0W0GFQ6</accession>
<evidence type="ECO:0000313" key="5">
    <source>
        <dbReference type="EMBL" id="KTB47390.1"/>
    </source>
</evidence>
<dbReference type="InterPro" id="IPR036397">
    <property type="entry name" value="RNaseH_sf"/>
</dbReference>
<evidence type="ECO:0000259" key="3">
    <source>
        <dbReference type="PROSITE" id="PS50878"/>
    </source>
</evidence>
<dbReference type="GO" id="GO:0005634">
    <property type="term" value="C:nucleus"/>
    <property type="evidence" value="ECO:0007669"/>
    <property type="project" value="UniProtKB-ARBA"/>
</dbReference>
<dbReference type="InterPro" id="IPR001584">
    <property type="entry name" value="Integrase_cat-core"/>
</dbReference>
<dbReference type="PANTHER" id="PTHR37984:SF5">
    <property type="entry name" value="PROTEIN NYNRIN-LIKE"/>
    <property type="match status" value="1"/>
</dbReference>
<evidence type="ECO:0000256" key="1">
    <source>
        <dbReference type="ARBA" id="ARBA00022884"/>
    </source>
</evidence>
<dbReference type="InterPro" id="IPR000477">
    <property type="entry name" value="RT_dom"/>
</dbReference>
<dbReference type="Gene3D" id="3.30.70.270">
    <property type="match status" value="2"/>
</dbReference>
<dbReference type="PANTHER" id="PTHR37984">
    <property type="entry name" value="PROTEIN CBG26694"/>
    <property type="match status" value="1"/>
</dbReference>
<dbReference type="GO" id="GO:0003723">
    <property type="term" value="F:RNA binding"/>
    <property type="evidence" value="ECO:0007669"/>
    <property type="project" value="UniProtKB-KW"/>
</dbReference>
<reference evidence="5 6" key="1">
    <citation type="submission" date="2015-12" db="EMBL/GenBank/DDBJ databases">
        <title>Draft genome sequence of Moniliophthora roreri, the causal agent of frosty pod rot of cacao.</title>
        <authorList>
            <person name="Aime M.C."/>
            <person name="Diaz-Valderrama J.R."/>
            <person name="Kijpornyongpan T."/>
            <person name="Phillips-Mora W."/>
        </authorList>
    </citation>
    <scope>NUCLEOTIDE SEQUENCE [LARGE SCALE GENOMIC DNA]</scope>
    <source>
        <strain evidence="5 6">MCA 2952</strain>
    </source>
</reference>
<feature type="domain" description="Integrase catalytic" evidence="4">
    <location>
        <begin position="486"/>
        <end position="613"/>
    </location>
</feature>
<gene>
    <name evidence="5" type="ORF">WG66_32</name>
</gene>
<dbReference type="Proteomes" id="UP000054988">
    <property type="component" value="Unassembled WGS sequence"/>
</dbReference>
<dbReference type="AlphaFoldDB" id="A0A0W0GFQ6"/>
<evidence type="ECO:0000259" key="4">
    <source>
        <dbReference type="PROSITE" id="PS50994"/>
    </source>
</evidence>
<dbReference type="GO" id="GO:0003824">
    <property type="term" value="F:catalytic activity"/>
    <property type="evidence" value="ECO:0007669"/>
    <property type="project" value="UniProtKB-KW"/>
</dbReference>
<dbReference type="Gene3D" id="3.10.20.370">
    <property type="match status" value="1"/>
</dbReference>
<protein>
    <recommendedName>
        <fullName evidence="7">Reverse transcriptase-rnase h-integrase</fullName>
    </recommendedName>
</protein>
<dbReference type="PROSITE" id="PS50878">
    <property type="entry name" value="RT_POL"/>
    <property type="match status" value="1"/>
</dbReference>
<dbReference type="FunFam" id="3.30.70.270:FF:000020">
    <property type="entry name" value="Transposon Tf2-6 polyprotein-like Protein"/>
    <property type="match status" value="1"/>
</dbReference>
<dbReference type="Pfam" id="PF17921">
    <property type="entry name" value="Integrase_H2C2"/>
    <property type="match status" value="1"/>
</dbReference>
<name>A0A0W0GFQ6_MONRR</name>
<evidence type="ECO:0008006" key="7">
    <source>
        <dbReference type="Google" id="ProtNLM"/>
    </source>
</evidence>
<organism evidence="5 6">
    <name type="scientific">Moniliophthora roreri</name>
    <name type="common">Frosty pod rot fungus</name>
    <name type="synonym">Monilia roreri</name>
    <dbReference type="NCBI Taxonomy" id="221103"/>
    <lineage>
        <taxon>Eukaryota</taxon>
        <taxon>Fungi</taxon>
        <taxon>Dikarya</taxon>
        <taxon>Basidiomycota</taxon>
        <taxon>Agaricomycotina</taxon>
        <taxon>Agaricomycetes</taxon>
        <taxon>Agaricomycetidae</taxon>
        <taxon>Agaricales</taxon>
        <taxon>Marasmiineae</taxon>
        <taxon>Marasmiaceae</taxon>
        <taxon>Moniliophthora</taxon>
    </lineage>
</organism>
<dbReference type="InterPro" id="IPR050951">
    <property type="entry name" value="Retrovirus_Pol_polyprotein"/>
</dbReference>
<evidence type="ECO:0000256" key="2">
    <source>
        <dbReference type="ARBA" id="ARBA00023268"/>
    </source>
</evidence>
<dbReference type="InterPro" id="IPR043502">
    <property type="entry name" value="DNA/RNA_pol_sf"/>
</dbReference>
<keyword evidence="2" id="KW-0511">Multifunctional enzyme</keyword>
<dbReference type="Gene3D" id="3.30.420.10">
    <property type="entry name" value="Ribonuclease H-like superfamily/Ribonuclease H"/>
    <property type="match status" value="1"/>
</dbReference>
<dbReference type="InterPro" id="IPR012337">
    <property type="entry name" value="RNaseH-like_sf"/>
</dbReference>
<dbReference type="Pfam" id="PF00078">
    <property type="entry name" value="RVT_1"/>
    <property type="match status" value="1"/>
</dbReference>
<dbReference type="PROSITE" id="PS50994">
    <property type="entry name" value="INTEGRASE"/>
    <property type="match status" value="1"/>
</dbReference>
<dbReference type="Gene3D" id="3.10.10.10">
    <property type="entry name" value="HIV Type 1 Reverse Transcriptase, subunit A, domain 1"/>
    <property type="match status" value="1"/>
</dbReference>
<keyword evidence="1" id="KW-0694">RNA-binding</keyword>
<dbReference type="SUPFAM" id="SSF53098">
    <property type="entry name" value="Ribonuclease H-like"/>
    <property type="match status" value="1"/>
</dbReference>
<dbReference type="Pfam" id="PF17919">
    <property type="entry name" value="RT_RNaseH_2"/>
    <property type="match status" value="1"/>
</dbReference>
<dbReference type="InterPro" id="IPR041588">
    <property type="entry name" value="Integrase_H2C2"/>
</dbReference>
<feature type="domain" description="Reverse transcriptase" evidence="3">
    <location>
        <begin position="1"/>
        <end position="170"/>
    </location>
</feature>
<dbReference type="InterPro" id="IPR043128">
    <property type="entry name" value="Rev_trsase/Diguanyl_cyclase"/>
</dbReference>
<dbReference type="CDD" id="cd01647">
    <property type="entry name" value="RT_LTR"/>
    <property type="match status" value="1"/>
</dbReference>
<dbReference type="CDD" id="cd09274">
    <property type="entry name" value="RNase_HI_RT_Ty3"/>
    <property type="match status" value="1"/>
</dbReference>
<dbReference type="InterPro" id="IPR041577">
    <property type="entry name" value="RT_RNaseH_2"/>
</dbReference>
<proteinExistence type="predicted"/>
<evidence type="ECO:0000313" key="6">
    <source>
        <dbReference type="Proteomes" id="UP000054988"/>
    </source>
</evidence>
<dbReference type="GO" id="GO:0015074">
    <property type="term" value="P:DNA integration"/>
    <property type="evidence" value="ECO:0007669"/>
    <property type="project" value="InterPro"/>
</dbReference>
<dbReference type="Pfam" id="PF00665">
    <property type="entry name" value="rve"/>
    <property type="match status" value="1"/>
</dbReference>
<dbReference type="Gene3D" id="1.10.340.70">
    <property type="match status" value="1"/>
</dbReference>
<dbReference type="SUPFAM" id="SSF56672">
    <property type="entry name" value="DNA/RNA polymerases"/>
    <property type="match status" value="1"/>
</dbReference>
<sequence length="613" mass="70982">MASPFFFVGKKKKGKLRPTQDYRRLNHRTVKNAYPLPLILDLIDKLKDATIFSKLDLRNGYNNVQIKDGDQWKAAFKTNWGLFEPTVMFFGLMNSPATFQAFMDDVLQDFIAEGWCLVYMDDILIYSESEEQHQTRTRRLLQRLKEQDLYLKLHKCRFNVHEIDFLGLIIRPGHVAMDPVKLFTGFTNFYRKFIRNYSAIVKPLYDLTKKRTPFEWTATCEAAFQTLKRRFQLELVLRMPDPKKLFIIETDTSKWASGGVLWQLGLDGELHPCGYISHAFDATKQNYEIYDRELFAIVQALETWRHYLMEGPHLARWSLVLSLFNLRLVHVPGREMVQSDVLSRRDDHIAGEDNDNEDVVLLPARLFINVVDVELQDKLKDRLGSDDFHKMTLETLMTTGLLPIKSALSDWEINDSLIQYKGQIYVPGDVVLQREIVRTIHKGQLFGHPGQFGMVDLVQRDYWWPGMVKFIKSFMDGCATCQQMKINMHPTRTGIQLIEGTLNVTLFQIITMDLVTDLPLSDGFNTIMVMVDHSSSKEAIFIPCTKKLDATQVAELLLRNVYKRYGLPDKIISDRDPRFAAMVFQETTRLLGIKHAMSTAYHPQSDGESERVN</sequence>
<dbReference type="EMBL" id="LATX01000024">
    <property type="protein sequence ID" value="KTB47390.1"/>
    <property type="molecule type" value="Genomic_DNA"/>
</dbReference>